<comment type="caution">
    <text evidence="3">The sequence shown here is derived from an EMBL/GenBank/DDBJ whole genome shotgun (WGS) entry which is preliminary data.</text>
</comment>
<dbReference type="InterPro" id="IPR018764">
    <property type="entry name" value="RskA_C"/>
</dbReference>
<keyword evidence="4" id="KW-1185">Reference proteome</keyword>
<feature type="transmembrane region" description="Helical" evidence="1">
    <location>
        <begin position="87"/>
        <end position="107"/>
    </location>
</feature>
<dbReference type="EMBL" id="JAELVR010000010">
    <property type="protein sequence ID" value="MBJ6372712.1"/>
    <property type="molecule type" value="Genomic_DNA"/>
</dbReference>
<protein>
    <submittedName>
        <fullName evidence="3">Anti-sigma factor</fullName>
    </submittedName>
</protein>
<dbReference type="AlphaFoldDB" id="A0A8J7J8K5"/>
<dbReference type="Proteomes" id="UP000619079">
    <property type="component" value="Unassembled WGS sequence"/>
</dbReference>
<proteinExistence type="predicted"/>
<sequence>MSDQQDIPEDEALAAEYVLRLLDADAERAFEARLQTEPDLHEHVRFWEEEFAALATDLHEDVPSPSVRAALIAELSGEKTNARRGWAWNWLPFPALAIVAAAAFLIFSPMLRGPAFDPTLHATLISEDGAVHIEAGYAPNGNFFKVIPEQGAPASGRDFELWVIGANADAPVSLGVIPTDRESLFEITPEIAALIDGGVLAVSDEPEGGSPTGAPTGAILATDEFFDADLFQSG</sequence>
<dbReference type="GO" id="GO:0006417">
    <property type="term" value="P:regulation of translation"/>
    <property type="evidence" value="ECO:0007669"/>
    <property type="project" value="TreeGrafter"/>
</dbReference>
<dbReference type="GO" id="GO:0016989">
    <property type="term" value="F:sigma factor antagonist activity"/>
    <property type="evidence" value="ECO:0007669"/>
    <property type="project" value="TreeGrafter"/>
</dbReference>
<dbReference type="InterPro" id="IPR051474">
    <property type="entry name" value="Anti-sigma-K/W_factor"/>
</dbReference>
<accession>A0A8J7J8K5</accession>
<dbReference type="PANTHER" id="PTHR37461:SF1">
    <property type="entry name" value="ANTI-SIGMA-K FACTOR RSKA"/>
    <property type="match status" value="1"/>
</dbReference>
<dbReference type="PANTHER" id="PTHR37461">
    <property type="entry name" value="ANTI-SIGMA-K FACTOR RSKA"/>
    <property type="match status" value="1"/>
</dbReference>
<keyword evidence="1" id="KW-1133">Transmembrane helix</keyword>
<dbReference type="Pfam" id="PF10099">
    <property type="entry name" value="RskA_C"/>
    <property type="match status" value="1"/>
</dbReference>
<reference evidence="3" key="1">
    <citation type="submission" date="2020-12" db="EMBL/GenBank/DDBJ databases">
        <title>Sedimentitalea sp. nov., isolated from sand in Incheon.</title>
        <authorList>
            <person name="Kim W."/>
        </authorList>
    </citation>
    <scope>NUCLEOTIDE SEQUENCE</scope>
    <source>
        <strain evidence="3">CAU 1593</strain>
    </source>
</reference>
<organism evidence="3 4">
    <name type="scientific">Sedimentitalea arenosa</name>
    <dbReference type="NCBI Taxonomy" id="2798803"/>
    <lineage>
        <taxon>Bacteria</taxon>
        <taxon>Pseudomonadati</taxon>
        <taxon>Pseudomonadota</taxon>
        <taxon>Alphaproteobacteria</taxon>
        <taxon>Rhodobacterales</taxon>
        <taxon>Paracoccaceae</taxon>
        <taxon>Sedimentitalea</taxon>
    </lineage>
</organism>
<name>A0A8J7J8K5_9RHOB</name>
<dbReference type="GO" id="GO:0005886">
    <property type="term" value="C:plasma membrane"/>
    <property type="evidence" value="ECO:0007669"/>
    <property type="project" value="InterPro"/>
</dbReference>
<evidence type="ECO:0000259" key="2">
    <source>
        <dbReference type="Pfam" id="PF10099"/>
    </source>
</evidence>
<dbReference type="RefSeq" id="WP_199025594.1">
    <property type="nucleotide sequence ID" value="NZ_JAELVR010000010.1"/>
</dbReference>
<feature type="domain" description="Anti-sigma K factor RskA C-terminal" evidence="2">
    <location>
        <begin position="96"/>
        <end position="219"/>
    </location>
</feature>
<evidence type="ECO:0000313" key="3">
    <source>
        <dbReference type="EMBL" id="MBJ6372712.1"/>
    </source>
</evidence>
<keyword evidence="1" id="KW-0812">Transmembrane</keyword>
<keyword evidence="1" id="KW-0472">Membrane</keyword>
<evidence type="ECO:0000313" key="4">
    <source>
        <dbReference type="Proteomes" id="UP000619079"/>
    </source>
</evidence>
<evidence type="ECO:0000256" key="1">
    <source>
        <dbReference type="SAM" id="Phobius"/>
    </source>
</evidence>
<gene>
    <name evidence="3" type="ORF">JF290_14345</name>
</gene>